<dbReference type="SUPFAM" id="SSF52540">
    <property type="entry name" value="P-loop containing nucleoside triphosphate hydrolases"/>
    <property type="match status" value="1"/>
</dbReference>
<keyword evidence="19" id="KW-1185">Reference proteome</keyword>
<evidence type="ECO:0000256" key="10">
    <source>
        <dbReference type="ARBA" id="ARBA00023175"/>
    </source>
</evidence>
<organism evidence="18 19">
    <name type="scientific">Penicillium coprophilum</name>
    <dbReference type="NCBI Taxonomy" id="36646"/>
    <lineage>
        <taxon>Eukaryota</taxon>
        <taxon>Fungi</taxon>
        <taxon>Dikarya</taxon>
        <taxon>Ascomycota</taxon>
        <taxon>Pezizomycotina</taxon>
        <taxon>Eurotiomycetes</taxon>
        <taxon>Eurotiomycetidae</taxon>
        <taxon>Eurotiales</taxon>
        <taxon>Aspergillaceae</taxon>
        <taxon>Penicillium</taxon>
    </lineage>
</organism>
<feature type="region of interest" description="Disordered" evidence="16">
    <location>
        <begin position="1"/>
        <end position="74"/>
    </location>
</feature>
<dbReference type="GO" id="GO:0072686">
    <property type="term" value="C:mitotic spindle"/>
    <property type="evidence" value="ECO:0007669"/>
    <property type="project" value="TreeGrafter"/>
</dbReference>
<evidence type="ECO:0000256" key="2">
    <source>
        <dbReference type="ARBA" id="ARBA00022490"/>
    </source>
</evidence>
<evidence type="ECO:0000256" key="6">
    <source>
        <dbReference type="ARBA" id="ARBA00022741"/>
    </source>
</evidence>
<feature type="compositionally biased region" description="Basic and acidic residues" evidence="16">
    <location>
        <begin position="1129"/>
        <end position="1139"/>
    </location>
</feature>
<accession>A0A1V6U9M4</accession>
<dbReference type="Proteomes" id="UP000191500">
    <property type="component" value="Unassembled WGS sequence"/>
</dbReference>
<keyword evidence="4" id="KW-0132">Cell division</keyword>
<dbReference type="SUPFAM" id="SSF58113">
    <property type="entry name" value="Apolipoprotein A-I"/>
    <property type="match status" value="1"/>
</dbReference>
<evidence type="ECO:0000256" key="9">
    <source>
        <dbReference type="ARBA" id="ARBA00023054"/>
    </source>
</evidence>
<reference evidence="19" key="1">
    <citation type="journal article" date="2017" name="Nat. Microbiol.">
        <title>Global analysis of biosynthetic gene clusters reveals vast potential of secondary metabolite production in Penicillium species.</title>
        <authorList>
            <person name="Nielsen J.C."/>
            <person name="Grijseels S."/>
            <person name="Prigent S."/>
            <person name="Ji B."/>
            <person name="Dainat J."/>
            <person name="Nielsen K.F."/>
            <person name="Frisvad J.C."/>
            <person name="Workman M."/>
            <person name="Nielsen J."/>
        </authorList>
    </citation>
    <scope>NUCLEOTIDE SEQUENCE [LARGE SCALE GENOMIC DNA]</scope>
    <source>
        <strain evidence="19">IBT 31321</strain>
    </source>
</reference>
<dbReference type="GO" id="GO:0005524">
    <property type="term" value="F:ATP binding"/>
    <property type="evidence" value="ECO:0007669"/>
    <property type="project" value="UniProtKB-UniRule"/>
</dbReference>
<dbReference type="Gene3D" id="3.40.850.10">
    <property type="entry name" value="Kinesin motor domain"/>
    <property type="match status" value="1"/>
</dbReference>
<feature type="binding site" evidence="14">
    <location>
        <begin position="168"/>
        <end position="175"/>
    </location>
    <ligand>
        <name>ATP</name>
        <dbReference type="ChEBI" id="CHEBI:30616"/>
    </ligand>
</feature>
<keyword evidence="9 15" id="KW-0175">Coiled coil</keyword>
<evidence type="ECO:0000313" key="19">
    <source>
        <dbReference type="Proteomes" id="UP000191500"/>
    </source>
</evidence>
<dbReference type="InterPro" id="IPR047149">
    <property type="entry name" value="KIF11-like"/>
</dbReference>
<feature type="domain" description="Kinesin motor" evidence="17">
    <location>
        <begin position="81"/>
        <end position="416"/>
    </location>
</feature>
<evidence type="ECO:0000313" key="18">
    <source>
        <dbReference type="EMBL" id="OQE35174.1"/>
    </source>
</evidence>
<evidence type="ECO:0000256" key="16">
    <source>
        <dbReference type="SAM" id="MobiDB-lite"/>
    </source>
</evidence>
<dbReference type="FunFam" id="3.40.850.10:FF:000051">
    <property type="entry name" value="Kinesin-like protein bimC"/>
    <property type="match status" value="1"/>
</dbReference>
<gene>
    <name evidence="18" type="ORF">PENCOP_c014G05607</name>
</gene>
<dbReference type="InterPro" id="IPR036961">
    <property type="entry name" value="Kinesin_motor_dom_sf"/>
</dbReference>
<dbReference type="InterPro" id="IPR027417">
    <property type="entry name" value="P-loop_NTPase"/>
</dbReference>
<dbReference type="GO" id="GO:0000073">
    <property type="term" value="P:initial mitotic spindle pole body separation"/>
    <property type="evidence" value="ECO:0007669"/>
    <property type="project" value="TreeGrafter"/>
</dbReference>
<evidence type="ECO:0000256" key="13">
    <source>
        <dbReference type="ARBA" id="ARBA00034704"/>
    </source>
</evidence>
<dbReference type="SMART" id="SM00129">
    <property type="entry name" value="KISc"/>
    <property type="match status" value="1"/>
</dbReference>
<dbReference type="Pfam" id="PF13931">
    <property type="entry name" value="Microtub_bind"/>
    <property type="match status" value="1"/>
</dbReference>
<keyword evidence="12" id="KW-0131">Cell cycle</keyword>
<dbReference type="STRING" id="36646.A0A1V6U9M4"/>
<dbReference type="GO" id="GO:0007018">
    <property type="term" value="P:microtubule-based movement"/>
    <property type="evidence" value="ECO:0007669"/>
    <property type="project" value="InterPro"/>
</dbReference>
<feature type="region of interest" description="Disordered" evidence="16">
    <location>
        <begin position="1102"/>
        <end position="1191"/>
    </location>
</feature>
<evidence type="ECO:0000256" key="8">
    <source>
        <dbReference type="ARBA" id="ARBA00022840"/>
    </source>
</evidence>
<keyword evidence="6 14" id="KW-0547">Nucleotide-binding</keyword>
<dbReference type="InterPro" id="IPR001752">
    <property type="entry name" value="Kinesin_motor_dom"/>
</dbReference>
<sequence length="1191" mass="133533">MVGPPRPPSTLPTTRRSGLRQPVRRAGSAVPERHAPPGVSTPPVRSSALSVARAARSPEKSSVANKRKEKDFEREINEDTSIHVVVRCRGRSDREIKENNGVVLSTPEGVKGKTLDLSMGPNAVSNKTYAFDKVFSPAADQTTVYEDVVVPVLDEMLAGYNCTIFAYGQTGTGKTYTMSGDMTDTLGILSDDAGIIPRTLYALFHKLEDTESTVKCSFIELYNEELRDLLSYDDSTKLKIFENEKKGGHSTMVQGMEETYIDSASTGIRLLQTGSHKRQVAATKCNDLSSRSHTVFTITVLTKRTTEAGEDYVSSGKLNLVDLAGSENIGRSGAENKRATEAGLINKSLLTLGRVINALVDKSSHIPYRESKLTRLLQDSLGGRTKTCIIATVSPARNNLEETISTLDYAFRAKNIRNKPQINSIISKTKLLRDIGMEIEKLKSELIATRHRNGVYMTPDAYEEMTMESESRRIVNEEQRAKIESMEASLRHKVQELLSITGNFNSLKHDNEETESKLKETRDVLNETERFWKDTQEKLDEEKILRKAHENTEKQLRQIGAGLVNTLNGTIQDVNGLHAKLDRKDNLETDNRQTWQTSAGEISHVTQRVDARMKIFQTQHAKLLEAMSGKIHQFVDHELDTVQSTRSQLKDLDTSFDKVEAEAKNNTSTAHNEMNEVLEEIKDLREEVKSKVGEGLNGLSAAAARISEEVIGEFSEFHSQLHSSYSTLGKDFKAMFEDMEKHLNEQKSEVHKLRLELQAANRQTLEANRKASSNLAHILEEEHASAQAERETLMCHIRGLLEDSNHKQNNRLKGKFDALRTDMSASGDSLEQATAQHDRHIDEWIFKEEQFAKDITASKDEIKTRMQNDWETFDQRNASIRRATESVHQETVRIVDAQMSDMGTQMEALDDFVAKARSQNGRFHESHLGSLNAMANNVRQSRSNVYGQLGGLTGRVEQFQTDVNMHTENLGQTTASLHAEVRRPLSEMLSNIQNHPLKEYVPTGITPQKRRYEYPSEMPQTEAHDGLRTRHRTSKQFTALPFSEEEQLDSPAPTSPQVAESTPKKFVYHDTPEEVGHSLPSSAAPPSNTGLREVDLNVARPVVSDGDDVLPPNKPETPALATSMDLDETPIKEEPEQPSRKRRRSNSNNNPQTKLPKTMISKRMPGMKEGRENMPPSATASTRRFRTRTSD</sequence>
<dbReference type="GO" id="GO:0008574">
    <property type="term" value="F:plus-end-directed microtubule motor activity"/>
    <property type="evidence" value="ECO:0007669"/>
    <property type="project" value="TreeGrafter"/>
</dbReference>
<keyword evidence="10 14" id="KW-0505">Motor protein</keyword>
<protein>
    <recommendedName>
        <fullName evidence="17">Kinesin motor domain-containing protein</fullName>
    </recommendedName>
</protein>
<evidence type="ECO:0000256" key="4">
    <source>
        <dbReference type="ARBA" id="ARBA00022618"/>
    </source>
</evidence>
<dbReference type="Pfam" id="PF00225">
    <property type="entry name" value="Kinesin"/>
    <property type="match status" value="1"/>
</dbReference>
<comment type="subcellular location">
    <subcellularLocation>
        <location evidence="1">Cytoplasm</location>
        <location evidence="1">Cytoskeleton</location>
    </subcellularLocation>
</comment>
<feature type="region of interest" description="Disordered" evidence="16">
    <location>
        <begin position="1040"/>
        <end position="1062"/>
    </location>
</feature>
<evidence type="ECO:0000256" key="5">
    <source>
        <dbReference type="ARBA" id="ARBA00022701"/>
    </source>
</evidence>
<keyword evidence="3" id="KW-0597">Phosphoprotein</keyword>
<dbReference type="GO" id="GO:0008017">
    <property type="term" value="F:microtubule binding"/>
    <property type="evidence" value="ECO:0007669"/>
    <property type="project" value="InterPro"/>
</dbReference>
<dbReference type="PANTHER" id="PTHR47970:SF12">
    <property type="entry name" value="KINESIN FAMILY MEMBER 11"/>
    <property type="match status" value="1"/>
</dbReference>
<feature type="compositionally biased region" description="Low complexity" evidence="16">
    <location>
        <begin position="44"/>
        <end position="55"/>
    </location>
</feature>
<dbReference type="GO" id="GO:0005634">
    <property type="term" value="C:nucleus"/>
    <property type="evidence" value="ECO:0007669"/>
    <property type="project" value="TreeGrafter"/>
</dbReference>
<evidence type="ECO:0000256" key="14">
    <source>
        <dbReference type="PROSITE-ProRule" id="PRU00283"/>
    </source>
</evidence>
<keyword evidence="8 14" id="KW-0067">ATP-binding</keyword>
<feature type="coiled-coil region" evidence="15">
    <location>
        <begin position="736"/>
        <end position="782"/>
    </location>
</feature>
<comment type="caution">
    <text evidence="18">The sequence shown here is derived from an EMBL/GenBank/DDBJ whole genome shotgun (WGS) entry which is preliminary data.</text>
</comment>
<evidence type="ECO:0000256" key="15">
    <source>
        <dbReference type="SAM" id="Coils"/>
    </source>
</evidence>
<keyword evidence="2" id="KW-0963">Cytoplasm</keyword>
<evidence type="ECO:0000256" key="12">
    <source>
        <dbReference type="ARBA" id="ARBA00023306"/>
    </source>
</evidence>
<keyword evidence="7" id="KW-0498">Mitosis</keyword>
<keyword evidence="5" id="KW-0493">Microtubule</keyword>
<dbReference type="InterPro" id="IPR047241">
    <property type="entry name" value="KIF11-like_kin_motor_dom"/>
</dbReference>
<dbReference type="EMBL" id="MDDG01000014">
    <property type="protein sequence ID" value="OQE35174.1"/>
    <property type="molecule type" value="Genomic_DNA"/>
</dbReference>
<feature type="compositionally biased region" description="Pro residues" evidence="16">
    <location>
        <begin position="1"/>
        <end position="10"/>
    </location>
</feature>
<evidence type="ECO:0000256" key="1">
    <source>
        <dbReference type="ARBA" id="ARBA00004245"/>
    </source>
</evidence>
<dbReference type="PANTHER" id="PTHR47970">
    <property type="entry name" value="KINESIN-LIKE PROTEIN KIF11"/>
    <property type="match status" value="1"/>
</dbReference>
<dbReference type="AlphaFoldDB" id="A0A1V6U9M4"/>
<dbReference type="GO" id="GO:0051301">
    <property type="term" value="P:cell division"/>
    <property type="evidence" value="ECO:0007669"/>
    <property type="project" value="UniProtKB-KW"/>
</dbReference>
<dbReference type="InterPro" id="IPR019821">
    <property type="entry name" value="Kinesin_motor_CS"/>
</dbReference>
<dbReference type="PROSITE" id="PS50067">
    <property type="entry name" value="KINESIN_MOTOR_2"/>
    <property type="match status" value="1"/>
</dbReference>
<evidence type="ECO:0000259" key="17">
    <source>
        <dbReference type="PROSITE" id="PS50067"/>
    </source>
</evidence>
<evidence type="ECO:0000256" key="3">
    <source>
        <dbReference type="ARBA" id="ARBA00022553"/>
    </source>
</evidence>
<comment type="similarity">
    <text evidence="13">Belongs to the TRAFAC class myosin-kinesin ATPase superfamily. Kinesin family. KIN-5/BimC subfamily.</text>
</comment>
<evidence type="ECO:0000256" key="11">
    <source>
        <dbReference type="ARBA" id="ARBA00023212"/>
    </source>
</evidence>
<dbReference type="PROSITE" id="PS00411">
    <property type="entry name" value="KINESIN_MOTOR_1"/>
    <property type="match status" value="1"/>
</dbReference>
<dbReference type="InterPro" id="IPR025901">
    <property type="entry name" value="Kinesin-assoc_MT-bd_dom"/>
</dbReference>
<dbReference type="GO" id="GO:0005876">
    <property type="term" value="C:spindle microtubule"/>
    <property type="evidence" value="ECO:0007669"/>
    <property type="project" value="TreeGrafter"/>
</dbReference>
<dbReference type="PRINTS" id="PR00380">
    <property type="entry name" value="KINESINHEAVY"/>
</dbReference>
<keyword evidence="11" id="KW-0206">Cytoskeleton</keyword>
<feature type="coiled-coil region" evidence="15">
    <location>
        <begin position="667"/>
        <end position="694"/>
    </location>
</feature>
<name>A0A1V6U9M4_9EURO</name>
<evidence type="ECO:0000256" key="7">
    <source>
        <dbReference type="ARBA" id="ARBA00022776"/>
    </source>
</evidence>
<feature type="coiled-coil region" evidence="15">
    <location>
        <begin position="476"/>
        <end position="531"/>
    </location>
</feature>
<dbReference type="CDD" id="cd01364">
    <property type="entry name" value="KISc_BimC_Eg5"/>
    <property type="match status" value="1"/>
</dbReference>
<proteinExistence type="inferred from homology"/>